<evidence type="ECO:0000256" key="1">
    <source>
        <dbReference type="ARBA" id="ARBA00004843"/>
    </source>
</evidence>
<feature type="binding site" evidence="6">
    <location>
        <position position="234"/>
    </location>
    <ligand>
        <name>substrate</name>
    </ligand>
</feature>
<feature type="active site" description="Proton acceptor" evidence="6 7">
    <location>
        <position position="179"/>
    </location>
</feature>
<evidence type="ECO:0000256" key="6">
    <source>
        <dbReference type="HAMAP-Rule" id="MF_00488"/>
    </source>
</evidence>
<dbReference type="SUPFAM" id="SSF56327">
    <property type="entry name" value="LDH C-terminal domain-like"/>
    <property type="match status" value="1"/>
</dbReference>
<comment type="similarity">
    <text evidence="2 6">Belongs to the LDH/MDH superfamily. LDH family.</text>
</comment>
<reference evidence="11 12" key="1">
    <citation type="submission" date="2019-10" db="EMBL/GenBank/DDBJ databases">
        <title>Bifidobacterium from non-human primates.</title>
        <authorList>
            <person name="Modesto M."/>
        </authorList>
    </citation>
    <scope>NUCLEOTIDE SEQUENCE [LARGE SCALE GENOMIC DNA]</scope>
    <source>
        <strain evidence="11 12">TREC</strain>
    </source>
</reference>
<comment type="pathway">
    <text evidence="1 6">Fermentation; pyruvate fermentation to lactate; (S)-lactate from pyruvate: step 1/1.</text>
</comment>
<dbReference type="PANTHER" id="PTHR43128:SF31">
    <property type="entry name" value="L-LACTATE DEHYDROGENASE"/>
    <property type="match status" value="1"/>
</dbReference>
<evidence type="ECO:0000256" key="4">
    <source>
        <dbReference type="ARBA" id="ARBA00023002"/>
    </source>
</evidence>
<dbReference type="InterPro" id="IPR011304">
    <property type="entry name" value="L-lactate_DH"/>
</dbReference>
<comment type="function">
    <text evidence="6">Catalyzes the conversion of lactate to pyruvate.</text>
</comment>
<dbReference type="Gene3D" id="3.40.50.720">
    <property type="entry name" value="NAD(P)-binding Rossmann-like Domain"/>
    <property type="match status" value="1"/>
</dbReference>
<dbReference type="NCBIfam" id="TIGR01771">
    <property type="entry name" value="L-LDH-NAD"/>
    <property type="match status" value="1"/>
</dbReference>
<dbReference type="AlphaFoldDB" id="A0A7K3TI00"/>
<comment type="catalytic activity">
    <reaction evidence="6">
        <text>(S)-lactate + NAD(+) = pyruvate + NADH + H(+)</text>
        <dbReference type="Rhea" id="RHEA:23444"/>
        <dbReference type="ChEBI" id="CHEBI:15361"/>
        <dbReference type="ChEBI" id="CHEBI:15378"/>
        <dbReference type="ChEBI" id="CHEBI:16651"/>
        <dbReference type="ChEBI" id="CHEBI:57540"/>
        <dbReference type="ChEBI" id="CHEBI:57945"/>
        <dbReference type="EC" id="1.1.1.27"/>
    </reaction>
</comment>
<proteinExistence type="inferred from homology"/>
<dbReference type="EC" id="1.1.1.27" evidence="3 6"/>
<evidence type="ECO:0000256" key="8">
    <source>
        <dbReference type="PIRSR" id="PIRSR000102-3"/>
    </source>
</evidence>
<gene>
    <name evidence="6" type="primary">ldh</name>
    <name evidence="11" type="ORF">GFD22_04885</name>
</gene>
<feature type="domain" description="Lactate/malate dehydrogenase N-terminal" evidence="9">
    <location>
        <begin position="8"/>
        <end position="146"/>
    </location>
</feature>
<feature type="domain" description="Lactate/malate dehydrogenase C-terminal" evidence="10">
    <location>
        <begin position="149"/>
        <end position="311"/>
    </location>
</feature>
<dbReference type="UniPathway" id="UPA00554">
    <property type="reaction ID" value="UER00611"/>
</dbReference>
<feature type="binding site" evidence="6">
    <location>
        <position position="38"/>
    </location>
    <ligand>
        <name>NAD(+)</name>
        <dbReference type="ChEBI" id="CHEBI:57540"/>
    </ligand>
</feature>
<dbReference type="GO" id="GO:0005737">
    <property type="term" value="C:cytoplasm"/>
    <property type="evidence" value="ECO:0007669"/>
    <property type="project" value="UniProtKB-SubCell"/>
</dbReference>
<keyword evidence="12" id="KW-1185">Reference proteome</keyword>
<keyword evidence="5 6" id="KW-0520">NAD</keyword>
<sequence length="325" mass="35598">MVTSHRSRVVVVGTGSVGSAVAGAIVLQGLCDELVLINHNPDKAEGLAMDLMDGSEFIGRFVSIRRGDWSDCRDADVVIVTAGPKPKPGETRFQELGAAIDIVDPILRAITRSGFNGILIMVSNPVDVMSWFAWRRTGLPRAQVLGSGTALDTSRMKAIIGEITRLDPRMVSGYVIGEHGESQFVPWSTVSFIGKSFTQYLQDNRERYEGVTTEVIEERTRERGMAIKALRGGTSQGIAATVAGLTRTILWNERRVIPVSTLIDGEYEYDEHDVFLSLPVALDADGVGDFVDLHLTGDELAKFHESARVVREHCVLIADRLRCQS</sequence>
<evidence type="ECO:0000256" key="2">
    <source>
        <dbReference type="ARBA" id="ARBA00006054"/>
    </source>
</evidence>
<accession>A0A7K3TI00</accession>
<evidence type="ECO:0000313" key="12">
    <source>
        <dbReference type="Proteomes" id="UP000469763"/>
    </source>
</evidence>
<dbReference type="InterPro" id="IPR015955">
    <property type="entry name" value="Lactate_DH/Glyco_Ohase_4_C"/>
</dbReference>
<dbReference type="InterPro" id="IPR001236">
    <property type="entry name" value="Lactate/malate_DH_N"/>
</dbReference>
<feature type="binding site" evidence="6">
    <location>
        <position position="92"/>
    </location>
    <ligand>
        <name>substrate</name>
    </ligand>
</feature>
<dbReference type="Gene3D" id="3.90.110.10">
    <property type="entry name" value="Lactate dehydrogenase/glycoside hydrolase, family 4, C-terminal"/>
    <property type="match status" value="1"/>
</dbReference>
<evidence type="ECO:0000256" key="7">
    <source>
        <dbReference type="PIRSR" id="PIRSR000102-1"/>
    </source>
</evidence>
<dbReference type="PRINTS" id="PR00086">
    <property type="entry name" value="LLDHDRGNASE"/>
</dbReference>
<feature type="binding site" evidence="6">
    <location>
        <position position="43"/>
    </location>
    <ligand>
        <name>NAD(+)</name>
        <dbReference type="ChEBI" id="CHEBI:57540"/>
    </ligand>
</feature>
<feature type="binding site" evidence="6">
    <location>
        <begin position="152"/>
        <end position="155"/>
    </location>
    <ligand>
        <name>substrate</name>
    </ligand>
</feature>
<protein>
    <recommendedName>
        <fullName evidence="3 6">L-lactate dehydrogenase</fullName>
        <shortName evidence="6">L-LDH</shortName>
        <ecNumber evidence="3 6">1.1.1.27</ecNumber>
    </recommendedName>
</protein>
<dbReference type="PANTHER" id="PTHR43128">
    <property type="entry name" value="L-2-HYDROXYCARBOXYLATE DEHYDROGENASE (NAD(P)(+))"/>
    <property type="match status" value="1"/>
</dbReference>
<evidence type="ECO:0000259" key="10">
    <source>
        <dbReference type="Pfam" id="PF02866"/>
    </source>
</evidence>
<dbReference type="Proteomes" id="UP000469763">
    <property type="component" value="Unassembled WGS sequence"/>
</dbReference>
<dbReference type="Pfam" id="PF02866">
    <property type="entry name" value="Ldh_1_C"/>
    <property type="match status" value="1"/>
</dbReference>
<keyword evidence="6" id="KW-0963">Cytoplasm</keyword>
<evidence type="ECO:0000256" key="5">
    <source>
        <dbReference type="ARBA" id="ARBA00023027"/>
    </source>
</evidence>
<organism evidence="11 12">
    <name type="scientific">Bifidobacterium avesanii</name>
    <dbReference type="NCBI Taxonomy" id="1798157"/>
    <lineage>
        <taxon>Bacteria</taxon>
        <taxon>Bacillati</taxon>
        <taxon>Actinomycetota</taxon>
        <taxon>Actinomycetes</taxon>
        <taxon>Bifidobacteriales</taxon>
        <taxon>Bifidobacteriaceae</taxon>
        <taxon>Bifidobacterium</taxon>
    </lineage>
</organism>
<dbReference type="GO" id="GO:0006096">
    <property type="term" value="P:glycolytic process"/>
    <property type="evidence" value="ECO:0007669"/>
    <property type="project" value="UniProtKB-UniRule"/>
</dbReference>
<dbReference type="OrthoDB" id="9802969at2"/>
<dbReference type="SUPFAM" id="SSF51735">
    <property type="entry name" value="NAD(P)-binding Rossmann-fold domains"/>
    <property type="match status" value="1"/>
</dbReference>
<dbReference type="GO" id="GO:0004459">
    <property type="term" value="F:L-lactate dehydrogenase (NAD+) activity"/>
    <property type="evidence" value="ECO:0007669"/>
    <property type="project" value="UniProtKB-UniRule"/>
</dbReference>
<evidence type="ECO:0000313" key="11">
    <source>
        <dbReference type="EMBL" id="NEG78314.1"/>
    </source>
</evidence>
<comment type="subunit">
    <text evidence="6">Homotetramer.</text>
</comment>
<comment type="subcellular location">
    <subcellularLocation>
        <location evidence="6">Cytoplasm</location>
    </subcellularLocation>
</comment>
<feature type="binding site" evidence="8">
    <location>
        <begin position="13"/>
        <end position="18"/>
    </location>
    <ligand>
        <name>NAD(+)</name>
        <dbReference type="ChEBI" id="CHEBI:57540"/>
    </ligand>
</feature>
<dbReference type="InterPro" id="IPR001557">
    <property type="entry name" value="L-lactate/malate_DH"/>
</dbReference>
<dbReference type="HAMAP" id="MF_00488">
    <property type="entry name" value="Lactate_dehydrog"/>
    <property type="match status" value="1"/>
</dbReference>
<dbReference type="RefSeq" id="WP_152349924.1">
    <property type="nucleotide sequence ID" value="NZ_WBSN01000004.1"/>
</dbReference>
<feature type="binding site" evidence="6 8">
    <location>
        <begin position="122"/>
        <end position="124"/>
    </location>
    <ligand>
        <name>NAD(+)</name>
        <dbReference type="ChEBI" id="CHEBI:57540"/>
    </ligand>
</feature>
<name>A0A7K3TI00_9BIFI</name>
<comment type="caution">
    <text evidence="11">The sequence shown here is derived from an EMBL/GenBank/DDBJ whole genome shotgun (WGS) entry which is preliminary data.</text>
</comment>
<dbReference type="PIRSF" id="PIRSF000102">
    <property type="entry name" value="Lac_mal_DH"/>
    <property type="match status" value="1"/>
</dbReference>
<dbReference type="Pfam" id="PF00056">
    <property type="entry name" value="Ldh_1_N"/>
    <property type="match status" value="1"/>
</dbReference>
<dbReference type="GO" id="GO:0006089">
    <property type="term" value="P:lactate metabolic process"/>
    <property type="evidence" value="ECO:0007669"/>
    <property type="project" value="TreeGrafter"/>
</dbReference>
<feature type="binding site" evidence="6">
    <location>
        <position position="17"/>
    </location>
    <ligand>
        <name>NAD(+)</name>
        <dbReference type="ChEBI" id="CHEBI:57540"/>
    </ligand>
</feature>
<comment type="caution">
    <text evidence="6">Lacks conserved residue(s) required for the propagation of feature annotation.</text>
</comment>
<dbReference type="InterPro" id="IPR022383">
    <property type="entry name" value="Lactate/malate_DH_C"/>
</dbReference>
<dbReference type="InterPro" id="IPR036291">
    <property type="entry name" value="NAD(P)-bd_dom_sf"/>
</dbReference>
<feature type="binding site" evidence="6">
    <location>
        <position position="147"/>
    </location>
    <ligand>
        <name>NAD(+)</name>
        <dbReference type="ChEBI" id="CHEBI:57540"/>
    </ligand>
</feature>
<evidence type="ECO:0000259" key="9">
    <source>
        <dbReference type="Pfam" id="PF00056"/>
    </source>
</evidence>
<keyword evidence="4 6" id="KW-0560">Oxidoreductase</keyword>
<dbReference type="EMBL" id="WHZY01000005">
    <property type="protein sequence ID" value="NEG78314.1"/>
    <property type="molecule type" value="Genomic_DNA"/>
</dbReference>
<evidence type="ECO:0000256" key="3">
    <source>
        <dbReference type="ARBA" id="ARBA00012967"/>
    </source>
</evidence>
<feature type="binding site" evidence="6">
    <location>
        <begin position="124"/>
        <end position="127"/>
    </location>
    <ligand>
        <name>substrate</name>
    </ligand>
</feature>